<dbReference type="STRING" id="1676925.ENSPKIP00000037072"/>
<keyword evidence="3" id="KW-1185">Reference proteome</keyword>
<name>A0A3B3T1W9_9TELE</name>
<sequence length="252" mass="26290">MRLPLHTLALCDESKGGHNTANYSLNVLPSLTRRRMNARTALFSGDSPRVPSVQLEIMGMILSQTGSQPAAGATLRPPQPDAGATLRRPQPDAGATLRRPQPDAGATLRPPQPDAGATLRPPQPDAGATLRCPQPDARATLRPPQPDAGATLRPPQPDAGATLRPPQPDAGATLRLPPQAPPPSTIILRDTGGSSAGSCSKWPRGAQAELPPQCRGPKTVTPESPLPPAHADLLPGRSEESQTPSGILDFKS</sequence>
<dbReference type="AlphaFoldDB" id="A0A3B3T1W9"/>
<proteinExistence type="predicted"/>
<dbReference type="GeneTree" id="ENSGT01120000273156"/>
<feature type="region of interest" description="Disordered" evidence="1">
    <location>
        <begin position="68"/>
        <end position="252"/>
    </location>
</feature>
<dbReference type="Proteomes" id="UP000261540">
    <property type="component" value="Unplaced"/>
</dbReference>
<dbReference type="Ensembl" id="ENSPKIT00000018028.1">
    <property type="protein sequence ID" value="ENSPKIP00000037072.1"/>
    <property type="gene ID" value="ENSPKIG00000015405.1"/>
</dbReference>
<accession>A0A3B3T1W9</accession>
<evidence type="ECO:0000256" key="1">
    <source>
        <dbReference type="SAM" id="MobiDB-lite"/>
    </source>
</evidence>
<reference evidence="2" key="2">
    <citation type="submission" date="2025-09" db="UniProtKB">
        <authorList>
            <consortium name="Ensembl"/>
        </authorList>
    </citation>
    <scope>IDENTIFICATION</scope>
</reference>
<evidence type="ECO:0000313" key="3">
    <source>
        <dbReference type="Proteomes" id="UP000261540"/>
    </source>
</evidence>
<protein>
    <submittedName>
        <fullName evidence="2">Uncharacterized protein</fullName>
    </submittedName>
</protein>
<reference evidence="2" key="1">
    <citation type="submission" date="2025-08" db="UniProtKB">
        <authorList>
            <consortium name="Ensembl"/>
        </authorList>
    </citation>
    <scope>IDENTIFICATION</scope>
</reference>
<evidence type="ECO:0000313" key="2">
    <source>
        <dbReference type="Ensembl" id="ENSPKIP00000037072.1"/>
    </source>
</evidence>
<organism evidence="2 3">
    <name type="scientific">Paramormyrops kingsleyae</name>
    <dbReference type="NCBI Taxonomy" id="1676925"/>
    <lineage>
        <taxon>Eukaryota</taxon>
        <taxon>Metazoa</taxon>
        <taxon>Chordata</taxon>
        <taxon>Craniata</taxon>
        <taxon>Vertebrata</taxon>
        <taxon>Euteleostomi</taxon>
        <taxon>Actinopterygii</taxon>
        <taxon>Neopterygii</taxon>
        <taxon>Teleostei</taxon>
        <taxon>Osteoglossocephala</taxon>
        <taxon>Osteoglossomorpha</taxon>
        <taxon>Osteoglossiformes</taxon>
        <taxon>Mormyridae</taxon>
        <taxon>Paramormyrops</taxon>
    </lineage>
</organism>